<dbReference type="AlphaFoldDB" id="A0A4S2N2T3"/>
<organism evidence="4 5">
    <name type="scientific">Ascodesmis nigricans</name>
    <dbReference type="NCBI Taxonomy" id="341454"/>
    <lineage>
        <taxon>Eukaryota</taxon>
        <taxon>Fungi</taxon>
        <taxon>Dikarya</taxon>
        <taxon>Ascomycota</taxon>
        <taxon>Pezizomycotina</taxon>
        <taxon>Pezizomycetes</taxon>
        <taxon>Pezizales</taxon>
        <taxon>Ascodesmidaceae</taxon>
        <taxon>Ascodesmis</taxon>
    </lineage>
</organism>
<proteinExistence type="inferred from homology"/>
<gene>
    <name evidence="4" type="ORF">EX30DRAFT_154193</name>
</gene>
<dbReference type="InParanoid" id="A0A4S2N2T3"/>
<dbReference type="STRING" id="341454.A0A4S2N2T3"/>
<dbReference type="GO" id="GO:0000506">
    <property type="term" value="C:glycosylphosphatidylinositol-N-acetylglucosaminyltransferase (GPI-GnT) complex"/>
    <property type="evidence" value="ECO:0007669"/>
    <property type="project" value="InterPro"/>
</dbReference>
<comment type="similarity">
    <text evidence="2">Belongs to the PIGH family.</text>
</comment>
<dbReference type="Pfam" id="PF10181">
    <property type="entry name" value="PIG-H"/>
    <property type="match status" value="1"/>
</dbReference>
<evidence type="ECO:0000256" key="2">
    <source>
        <dbReference type="ARBA" id="ARBA00009610"/>
    </source>
</evidence>
<dbReference type="PANTHER" id="PTHR15231:SF1">
    <property type="entry name" value="PHOSPHATIDYLINOSITOL N-ACETYLGLUCOSAMINYLTRANSFERASE SUBUNIT H"/>
    <property type="match status" value="1"/>
</dbReference>
<evidence type="ECO:0000313" key="4">
    <source>
        <dbReference type="EMBL" id="TGZ83373.1"/>
    </source>
</evidence>
<name>A0A4S2N2T3_9PEZI</name>
<comment type="pathway">
    <text evidence="1">Glycolipid biosynthesis; glycosylphosphatidylinositol-anchor biosynthesis.</text>
</comment>
<dbReference type="GO" id="GO:0006506">
    <property type="term" value="P:GPI anchor biosynthetic process"/>
    <property type="evidence" value="ECO:0007669"/>
    <property type="project" value="UniProtKB-UniPathway"/>
</dbReference>
<dbReference type="UniPathway" id="UPA00196"/>
<dbReference type="Proteomes" id="UP000298138">
    <property type="component" value="Unassembled WGS sequence"/>
</dbReference>
<sequence length="204" mass="22870">MFFTAPPRLQIRTPSPTTIEFTVTTSLPPSLPLFILRPLLSTLRLLSLTTLTLLLLTRLFPPSESPPLPLLSFLTPVLALLSSLPIIPQALALPFYQFYPTLLLATYVSLYRVSTQESLLVMKQLGVQTSTTAGTLWGQGRKTRFIPTANVRDVVLLEGFWGWQVRYYVAVVVEGEGKLVVVFPTLLPRRETCEIVWRGARKCL</sequence>
<protein>
    <recommendedName>
        <fullName evidence="3">Phosphatidylinositol N-acetylglucosaminyltransferase subunit H conserved domain-containing protein</fullName>
    </recommendedName>
</protein>
<dbReference type="InterPro" id="IPR019328">
    <property type="entry name" value="PIGH-H_dom"/>
</dbReference>
<reference evidence="4 5" key="1">
    <citation type="submission" date="2019-04" db="EMBL/GenBank/DDBJ databases">
        <title>Comparative genomics and transcriptomics to analyze fruiting body development in filamentous ascomycetes.</title>
        <authorList>
            <consortium name="DOE Joint Genome Institute"/>
            <person name="Lutkenhaus R."/>
            <person name="Traeger S."/>
            <person name="Breuer J."/>
            <person name="Kuo A."/>
            <person name="Lipzen A."/>
            <person name="Pangilinan J."/>
            <person name="Dilworth D."/>
            <person name="Sandor L."/>
            <person name="Poggeler S."/>
            <person name="Barry K."/>
            <person name="Grigoriev I.V."/>
            <person name="Nowrousian M."/>
        </authorList>
    </citation>
    <scope>NUCLEOTIDE SEQUENCE [LARGE SCALE GENOMIC DNA]</scope>
    <source>
        <strain evidence="4 5">CBS 389.68</strain>
    </source>
</reference>
<feature type="domain" description="Phosphatidylinositol N-acetylglucosaminyltransferase subunit H conserved" evidence="3">
    <location>
        <begin position="118"/>
        <end position="184"/>
    </location>
</feature>
<dbReference type="EMBL" id="ML220114">
    <property type="protein sequence ID" value="TGZ83373.1"/>
    <property type="molecule type" value="Genomic_DNA"/>
</dbReference>
<keyword evidence="5" id="KW-1185">Reference proteome</keyword>
<dbReference type="OrthoDB" id="6256716at2759"/>
<evidence type="ECO:0000256" key="1">
    <source>
        <dbReference type="ARBA" id="ARBA00004687"/>
    </source>
</evidence>
<dbReference type="InterPro" id="IPR044215">
    <property type="entry name" value="PIG-H"/>
</dbReference>
<accession>A0A4S2N2T3</accession>
<dbReference type="PANTHER" id="PTHR15231">
    <property type="entry name" value="PHOSPHATIDYLINOSITOL N-ACETYLGLUCOSAMINYLTRANSFERASE SUBUNIT H"/>
    <property type="match status" value="1"/>
</dbReference>
<evidence type="ECO:0000259" key="3">
    <source>
        <dbReference type="Pfam" id="PF10181"/>
    </source>
</evidence>
<evidence type="ECO:0000313" key="5">
    <source>
        <dbReference type="Proteomes" id="UP000298138"/>
    </source>
</evidence>